<organism evidence="7 8">
    <name type="scientific">Methylopila musalis</name>
    <dbReference type="NCBI Taxonomy" id="1134781"/>
    <lineage>
        <taxon>Bacteria</taxon>
        <taxon>Pseudomonadati</taxon>
        <taxon>Pseudomonadota</taxon>
        <taxon>Alphaproteobacteria</taxon>
        <taxon>Hyphomicrobiales</taxon>
        <taxon>Methylopilaceae</taxon>
        <taxon>Methylopila</taxon>
    </lineage>
</organism>
<evidence type="ECO:0000313" key="7">
    <source>
        <dbReference type="EMBL" id="MFD1333286.1"/>
    </source>
</evidence>
<comment type="similarity">
    <text evidence="2">Belongs to the bacterial solute-binding protein 8 family.</text>
</comment>
<dbReference type="PANTHER" id="PTHR30532">
    <property type="entry name" value="IRON III DICITRATE-BINDING PERIPLASMIC PROTEIN"/>
    <property type="match status" value="1"/>
</dbReference>
<dbReference type="RefSeq" id="WP_378776704.1">
    <property type="nucleotide sequence ID" value="NZ_JBHTMX010000198.1"/>
</dbReference>
<accession>A0ABW3ZAN9</accession>
<protein>
    <submittedName>
        <fullName evidence="7">ABC transporter substrate-binding protein</fullName>
    </submittedName>
</protein>
<keyword evidence="5" id="KW-0732">Signal</keyword>
<evidence type="ECO:0000256" key="5">
    <source>
        <dbReference type="ARBA" id="ARBA00022729"/>
    </source>
</evidence>
<evidence type="ECO:0000256" key="4">
    <source>
        <dbReference type="ARBA" id="ARBA00022496"/>
    </source>
</evidence>
<dbReference type="PROSITE" id="PS50983">
    <property type="entry name" value="FE_B12_PBP"/>
    <property type="match status" value="1"/>
</dbReference>
<name>A0ABW3ZAN9_9HYPH</name>
<gene>
    <name evidence="7" type="ORF">ACFQ4O_14910</name>
</gene>
<feature type="non-terminal residue" evidence="7">
    <location>
        <position position="159"/>
    </location>
</feature>
<feature type="domain" description="Fe/B12 periplasmic-binding" evidence="6">
    <location>
        <begin position="47"/>
        <end position="159"/>
    </location>
</feature>
<dbReference type="InterPro" id="IPR002491">
    <property type="entry name" value="ABC_transptr_periplasmic_BD"/>
</dbReference>
<evidence type="ECO:0000256" key="1">
    <source>
        <dbReference type="ARBA" id="ARBA00004196"/>
    </source>
</evidence>
<dbReference type="InterPro" id="IPR051313">
    <property type="entry name" value="Bact_iron-sidero_bind"/>
</dbReference>
<dbReference type="Proteomes" id="UP001597171">
    <property type="component" value="Unassembled WGS sequence"/>
</dbReference>
<keyword evidence="8" id="KW-1185">Reference proteome</keyword>
<dbReference type="PANTHER" id="PTHR30532:SF1">
    <property type="entry name" value="IRON(3+)-HYDROXAMATE-BINDING PROTEIN FHUD"/>
    <property type="match status" value="1"/>
</dbReference>
<evidence type="ECO:0000256" key="3">
    <source>
        <dbReference type="ARBA" id="ARBA00022448"/>
    </source>
</evidence>
<dbReference type="SUPFAM" id="SSF53807">
    <property type="entry name" value="Helical backbone' metal receptor"/>
    <property type="match status" value="1"/>
</dbReference>
<keyword evidence="4" id="KW-0410">Iron transport</keyword>
<comment type="subcellular location">
    <subcellularLocation>
        <location evidence="1">Cell envelope</location>
    </subcellularLocation>
</comment>
<proteinExistence type="inferred from homology"/>
<comment type="caution">
    <text evidence="7">The sequence shown here is derived from an EMBL/GenBank/DDBJ whole genome shotgun (WGS) entry which is preliminary data.</text>
</comment>
<reference evidence="8" key="1">
    <citation type="journal article" date="2019" name="Int. J. Syst. Evol. Microbiol.">
        <title>The Global Catalogue of Microorganisms (GCM) 10K type strain sequencing project: providing services to taxonomists for standard genome sequencing and annotation.</title>
        <authorList>
            <consortium name="The Broad Institute Genomics Platform"/>
            <consortium name="The Broad Institute Genome Sequencing Center for Infectious Disease"/>
            <person name="Wu L."/>
            <person name="Ma J."/>
        </authorList>
    </citation>
    <scope>NUCLEOTIDE SEQUENCE [LARGE SCALE GENOMIC DNA]</scope>
    <source>
        <strain evidence="8">CCUG 61696</strain>
    </source>
</reference>
<keyword evidence="3" id="KW-0813">Transport</keyword>
<dbReference type="Gene3D" id="3.40.50.1980">
    <property type="entry name" value="Nitrogenase molybdenum iron protein domain"/>
    <property type="match status" value="1"/>
</dbReference>
<evidence type="ECO:0000259" key="6">
    <source>
        <dbReference type="PROSITE" id="PS50983"/>
    </source>
</evidence>
<keyword evidence="4" id="KW-0406">Ion transport</keyword>
<dbReference type="EMBL" id="JBHTMX010000198">
    <property type="protein sequence ID" value="MFD1333286.1"/>
    <property type="molecule type" value="Genomic_DNA"/>
</dbReference>
<dbReference type="Pfam" id="PF01497">
    <property type="entry name" value="Peripla_BP_2"/>
    <property type="match status" value="1"/>
</dbReference>
<sequence>MVIHERAAGRSARRETGGLSRRGLVFGAAAFGVSMAGAARGAGASPRVAAIDWAMFETALALGVVPVAATELVLFRKAAVEPAAPDQVVDLGLRGSVSYERLLAARPDLILISPWYEARRSALSRIAAVDSYAIYEPGQRPYEAAVAATTRLGARLGRA</sequence>
<evidence type="ECO:0000313" key="8">
    <source>
        <dbReference type="Proteomes" id="UP001597171"/>
    </source>
</evidence>
<keyword evidence="4" id="KW-0408">Iron</keyword>
<dbReference type="PROSITE" id="PS51318">
    <property type="entry name" value="TAT"/>
    <property type="match status" value="1"/>
</dbReference>
<evidence type="ECO:0000256" key="2">
    <source>
        <dbReference type="ARBA" id="ARBA00008814"/>
    </source>
</evidence>
<dbReference type="InterPro" id="IPR006311">
    <property type="entry name" value="TAT_signal"/>
</dbReference>